<keyword evidence="2" id="KW-1185">Reference proteome</keyword>
<accession>A0ACC1XEA6</accession>
<proteinExistence type="predicted"/>
<dbReference type="EMBL" id="CM051403">
    <property type="protein sequence ID" value="KAJ4709457.1"/>
    <property type="molecule type" value="Genomic_DNA"/>
</dbReference>
<name>A0ACC1XEA6_MELAZ</name>
<organism evidence="1 2">
    <name type="scientific">Melia azedarach</name>
    <name type="common">Chinaberry tree</name>
    <dbReference type="NCBI Taxonomy" id="155640"/>
    <lineage>
        <taxon>Eukaryota</taxon>
        <taxon>Viridiplantae</taxon>
        <taxon>Streptophyta</taxon>
        <taxon>Embryophyta</taxon>
        <taxon>Tracheophyta</taxon>
        <taxon>Spermatophyta</taxon>
        <taxon>Magnoliopsida</taxon>
        <taxon>eudicotyledons</taxon>
        <taxon>Gunneridae</taxon>
        <taxon>Pentapetalae</taxon>
        <taxon>rosids</taxon>
        <taxon>malvids</taxon>
        <taxon>Sapindales</taxon>
        <taxon>Meliaceae</taxon>
        <taxon>Melia</taxon>
    </lineage>
</organism>
<evidence type="ECO:0000313" key="2">
    <source>
        <dbReference type="Proteomes" id="UP001164539"/>
    </source>
</evidence>
<protein>
    <submittedName>
        <fullName evidence="1">Uncharacterized protein</fullName>
    </submittedName>
</protein>
<comment type="caution">
    <text evidence="1">The sequence shown here is derived from an EMBL/GenBank/DDBJ whole genome shotgun (WGS) entry which is preliminary data.</text>
</comment>
<sequence length="143" mass="15761">MILNTSANSQKILEANHSPGAEDNNNSALAPEDSHINEEYDVPASPPRPANNKFRLHCVQRITTPCSEEAFDYLFRDVNVSKTCCHQIVNMGKTCHIVLTEGVFSVPKFKPNATVGIRRGKQFWDKCVAIAGNEASSPTPSEF</sequence>
<reference evidence="1 2" key="1">
    <citation type="journal article" date="2023" name="Science">
        <title>Complex scaffold remodeling in plant triterpene biosynthesis.</title>
        <authorList>
            <person name="De La Pena R."/>
            <person name="Hodgson H."/>
            <person name="Liu J.C."/>
            <person name="Stephenson M.J."/>
            <person name="Martin A.C."/>
            <person name="Owen C."/>
            <person name="Harkess A."/>
            <person name="Leebens-Mack J."/>
            <person name="Jimenez L.E."/>
            <person name="Osbourn A."/>
            <person name="Sattely E.S."/>
        </authorList>
    </citation>
    <scope>NUCLEOTIDE SEQUENCE [LARGE SCALE GENOMIC DNA]</scope>
    <source>
        <strain evidence="2">cv. JPN11</strain>
        <tissue evidence="1">Leaf</tissue>
    </source>
</reference>
<dbReference type="Proteomes" id="UP001164539">
    <property type="component" value="Chromosome 10"/>
</dbReference>
<evidence type="ECO:0000313" key="1">
    <source>
        <dbReference type="EMBL" id="KAJ4709457.1"/>
    </source>
</evidence>
<gene>
    <name evidence="1" type="ORF">OWV82_019246</name>
</gene>